<name>A0A835BKY2_9POAL</name>
<dbReference type="PANTHER" id="PTHR31479:SF25">
    <property type="entry name" value="OS07G0527900 PROTEIN"/>
    <property type="match status" value="1"/>
</dbReference>
<comment type="caution">
    <text evidence="1">The sequence shown here is derived from an EMBL/GenBank/DDBJ whole genome shotgun (WGS) entry which is preliminary data.</text>
</comment>
<dbReference type="EMBL" id="JACEFO010001827">
    <property type="protein sequence ID" value="KAF8700429.1"/>
    <property type="molecule type" value="Genomic_DNA"/>
</dbReference>
<sequence>MMAKTGAAGSSPTKTIEIDWDNEEHRRCIIACLVEGTYVLESERAKSSEADDDDDSDNDSDKPLAPAWWESFGFRLFRELKCACGCALCKIRRHIIEAKRPRFICGAIFERFVAPSRWCSTRTTTAADSAMRAKRSGNSSTPPAAAAVWLAGHSLGASIALDVGRAIIMGANREVNMLPTTFLFNPPQVSLSPAAVISIISDKLHMGEAVKNGLHTVSNILKHGLGEVLRTHKNNMDEQFEQLSPWVPNLYVHQRDIICKGFIDYFEQRERIKEKLPHVAASGAELSFRDMFRSVLGGQKQCSVGCSSQQSSAAVGQKLNASSNSTNDYRQHHYRQDLLPSATLWKNESPDGNAHALRQWWQPQGPELVLSHKSYKWSAPLNEDGLI</sequence>
<accession>A0A835BKY2</accession>
<organism evidence="1 2">
    <name type="scientific">Digitaria exilis</name>
    <dbReference type="NCBI Taxonomy" id="1010633"/>
    <lineage>
        <taxon>Eukaryota</taxon>
        <taxon>Viridiplantae</taxon>
        <taxon>Streptophyta</taxon>
        <taxon>Embryophyta</taxon>
        <taxon>Tracheophyta</taxon>
        <taxon>Spermatophyta</taxon>
        <taxon>Magnoliopsida</taxon>
        <taxon>Liliopsida</taxon>
        <taxon>Poales</taxon>
        <taxon>Poaceae</taxon>
        <taxon>PACMAD clade</taxon>
        <taxon>Panicoideae</taxon>
        <taxon>Panicodae</taxon>
        <taxon>Paniceae</taxon>
        <taxon>Anthephorinae</taxon>
        <taxon>Digitaria</taxon>
    </lineage>
</organism>
<protein>
    <recommendedName>
        <fullName evidence="3">Fungal lipase-like domain-containing protein</fullName>
    </recommendedName>
</protein>
<dbReference type="PANTHER" id="PTHR31479">
    <property type="entry name" value="ALPHA/BETA-HYDROLASES SUPERFAMILY PROTEIN"/>
    <property type="match status" value="1"/>
</dbReference>
<evidence type="ECO:0000313" key="2">
    <source>
        <dbReference type="Proteomes" id="UP000636709"/>
    </source>
</evidence>
<evidence type="ECO:0000313" key="1">
    <source>
        <dbReference type="EMBL" id="KAF8700429.1"/>
    </source>
</evidence>
<keyword evidence="2" id="KW-1185">Reference proteome</keyword>
<dbReference type="AlphaFoldDB" id="A0A835BKY2"/>
<reference evidence="1" key="1">
    <citation type="submission" date="2020-07" db="EMBL/GenBank/DDBJ databases">
        <title>Genome sequence and genetic diversity analysis of an under-domesticated orphan crop, white fonio (Digitaria exilis).</title>
        <authorList>
            <person name="Bennetzen J.L."/>
            <person name="Chen S."/>
            <person name="Ma X."/>
            <person name="Wang X."/>
            <person name="Yssel A.E.J."/>
            <person name="Chaluvadi S.R."/>
            <person name="Johnson M."/>
            <person name="Gangashetty P."/>
            <person name="Hamidou F."/>
            <person name="Sanogo M.D."/>
            <person name="Zwaenepoel A."/>
            <person name="Wallace J."/>
            <person name="Van De Peer Y."/>
            <person name="Van Deynze A."/>
        </authorList>
    </citation>
    <scope>NUCLEOTIDE SEQUENCE</scope>
    <source>
        <tissue evidence="1">Leaves</tissue>
    </source>
</reference>
<dbReference type="OrthoDB" id="581375at2759"/>
<evidence type="ECO:0008006" key="3">
    <source>
        <dbReference type="Google" id="ProtNLM"/>
    </source>
</evidence>
<proteinExistence type="predicted"/>
<gene>
    <name evidence="1" type="ORF">HU200_034367</name>
</gene>
<dbReference type="Proteomes" id="UP000636709">
    <property type="component" value="Unassembled WGS sequence"/>
</dbReference>